<dbReference type="InterPro" id="IPR010856">
    <property type="entry name" value="Gig2-like"/>
</dbReference>
<accession>A0A3M8X7F1</accession>
<dbReference type="PANTHER" id="PTHR30613:SF1">
    <property type="entry name" value="DUF1479 DOMAIN PROTEIN (AFU_ORTHOLOGUE AFUA_5G09280)"/>
    <property type="match status" value="1"/>
</dbReference>
<evidence type="ECO:0000313" key="2">
    <source>
        <dbReference type="Proteomes" id="UP000275401"/>
    </source>
</evidence>
<sequence>MTITAHGEQAAEALPHWETVPEDLPAAIREIKAALRTRIEASGRSVEEVFAAVERRVAACVAEIKAEKERGESVWPVIDYADIENGTVTPHRMAKLKKRGCLVVRGHFPREQAMAWDADIVDYVERNKFFENYAGPGDDFFGSVGSKPEIYPIYWSQAQMEVRQSRRMARVQSFLNSFWKHESDGVQWFDPERDALYPDRIRRRPPGSDSGGLGTHCDPGTLDLWMTEAYQKAFRHLFDGAVEQYDPWDAAHRTAGPTYPGSTMCSAFRTFQGWTALSEMGHDQGVLHTVPIPEAMAYLMLRPLLPDVPEDDMCGVTVNQVFPANEKWHPLLMEAVTGIPDVQPGDSVWWHCDMIHSVAPVKKQKGWGNVMYIPAAPWCPRNEEYAAHVREAFVTGSSPSDFPEEHYERSWAGRFTLDQLNDAGRRGLGLD</sequence>
<dbReference type="PANTHER" id="PTHR30613">
    <property type="entry name" value="UNCHARACTERIZED PROTEIN YBIU-RELATED"/>
    <property type="match status" value="1"/>
</dbReference>
<gene>
    <name evidence="1" type="ORF">EEJ42_01465</name>
</gene>
<dbReference type="Gene3D" id="2.60.120.330">
    <property type="entry name" value="B-lactam Antibiotic, Isopenicillin N Synthase, Chain"/>
    <property type="match status" value="1"/>
</dbReference>
<name>A0A3M8X7F1_9ACTN</name>
<dbReference type="EMBL" id="RIBZ01000027">
    <property type="protein sequence ID" value="RNG38176.1"/>
    <property type="molecule type" value="Genomic_DNA"/>
</dbReference>
<dbReference type="SUPFAM" id="SSF51197">
    <property type="entry name" value="Clavaminate synthase-like"/>
    <property type="match status" value="1"/>
</dbReference>
<reference evidence="1 2" key="1">
    <citation type="submission" date="2018-11" db="EMBL/GenBank/DDBJ databases">
        <title>The Potential of Streptomyces as Biocontrol Agents against the Tomato grey mould, Botrytis cinerea (Gray mold) Frontiers in Microbiology.</title>
        <authorList>
            <person name="Li D."/>
        </authorList>
    </citation>
    <scope>NUCLEOTIDE SEQUENCE [LARGE SCALE GENOMIC DNA]</scope>
    <source>
        <strain evidence="1 2">NEAU-LD23</strain>
    </source>
</reference>
<evidence type="ECO:0000313" key="1">
    <source>
        <dbReference type="EMBL" id="RNG38176.1"/>
    </source>
</evidence>
<proteinExistence type="predicted"/>
<dbReference type="RefSeq" id="WP_123098221.1">
    <property type="nucleotide sequence ID" value="NZ_RIBZ01000027.1"/>
</dbReference>
<protein>
    <submittedName>
        <fullName evidence="1">DUF1479 domain-containing protein</fullName>
    </submittedName>
</protein>
<keyword evidence="2" id="KW-1185">Reference proteome</keyword>
<dbReference type="AlphaFoldDB" id="A0A3M8X7F1"/>
<dbReference type="Proteomes" id="UP000275401">
    <property type="component" value="Unassembled WGS sequence"/>
</dbReference>
<comment type="caution">
    <text evidence="1">The sequence shown here is derived from an EMBL/GenBank/DDBJ whole genome shotgun (WGS) entry which is preliminary data.</text>
</comment>
<organism evidence="1 2">
    <name type="scientific">Streptomyces botrytidirepellens</name>
    <dbReference type="NCBI Taxonomy" id="2486417"/>
    <lineage>
        <taxon>Bacteria</taxon>
        <taxon>Bacillati</taxon>
        <taxon>Actinomycetota</taxon>
        <taxon>Actinomycetes</taxon>
        <taxon>Kitasatosporales</taxon>
        <taxon>Streptomycetaceae</taxon>
        <taxon>Streptomyces</taxon>
    </lineage>
</organism>
<dbReference type="Pfam" id="PF07350">
    <property type="entry name" value="Gig2-like"/>
    <property type="match status" value="1"/>
</dbReference>
<dbReference type="InterPro" id="IPR027443">
    <property type="entry name" value="IPNS-like_sf"/>
</dbReference>